<gene>
    <name evidence="7" type="ORF">BR63_00090</name>
</gene>
<feature type="coiled-coil region" evidence="3">
    <location>
        <begin position="292"/>
        <end position="356"/>
    </location>
</feature>
<name>A0A7G6E816_THEFR</name>
<evidence type="ECO:0000259" key="5">
    <source>
        <dbReference type="Pfam" id="PF13490"/>
    </source>
</evidence>
<evidence type="ECO:0000256" key="4">
    <source>
        <dbReference type="SAM" id="Phobius"/>
    </source>
</evidence>
<dbReference type="KEGG" id="tfr:BR63_00090"/>
<dbReference type="Pfam" id="PF13490">
    <property type="entry name" value="zf-HC2"/>
    <property type="match status" value="1"/>
</dbReference>
<feature type="domain" description="DUF4349" evidence="6">
    <location>
        <begin position="212"/>
        <end position="428"/>
    </location>
</feature>
<dbReference type="InterPro" id="IPR025645">
    <property type="entry name" value="DUF4349"/>
</dbReference>
<keyword evidence="4" id="KW-0472">Membrane</keyword>
<keyword evidence="4" id="KW-1133">Transmembrane helix</keyword>
<dbReference type="InterPro" id="IPR041916">
    <property type="entry name" value="Anti_sigma_zinc_sf"/>
</dbReference>
<comment type="similarity">
    <text evidence="1">Belongs to the zinc-associated anti-sigma factor (ZAS) superfamily. Anti-sigma-W factor family.</text>
</comment>
<dbReference type="Gene3D" id="1.10.10.1320">
    <property type="entry name" value="Anti-sigma factor, zinc-finger domain"/>
    <property type="match status" value="1"/>
</dbReference>
<dbReference type="EMBL" id="CP045798">
    <property type="protein sequence ID" value="QNB48220.1"/>
    <property type="molecule type" value="Genomic_DNA"/>
</dbReference>
<feature type="transmembrane region" description="Helical" evidence="4">
    <location>
        <begin position="98"/>
        <end position="117"/>
    </location>
</feature>
<sequence length="439" mass="48284">MNCKEIQDNLSAYIDKALPEKEMVLIEEHLSRCPECLEEYEAIKDTINMISSLEEIIPPASFRSRELRQKLEKAAQKQEKPSVQGLIHIWLSKLRTSGLMPVAAALILMLAIVPFMADNIKMGAPQSKQEAGRGMDENLKTKMTYSLADKGVAPNVKAPAPHSYGVAMDQQIQMKNEASMPAPAPLPAAPGVTVKETEKAGAVGTQEASIDRKLIKNADISLRVDNYQAAVESLKNQVLSYGGYITNESVQTTGPEGILNGHLQVRVPQDKFDTFLSGMEGLGKVTGRNIYAQDVTEEYVDVQSRLKAYKTKEERLLAILQKSGQLSDILAVENELANTRAQIEAMEGRLRYLDNRTDFSTIGINIQQTAAPTQKVSTGGLQGVFGKAKEAFIRTINNILLGIGKLIVSFSSALPYLVLIALGLGAGWWWFKKRYSSQK</sequence>
<evidence type="ECO:0000313" key="8">
    <source>
        <dbReference type="Proteomes" id="UP000515847"/>
    </source>
</evidence>
<dbReference type="OrthoDB" id="9808253at2"/>
<proteinExistence type="inferred from homology"/>
<keyword evidence="8" id="KW-1185">Reference proteome</keyword>
<evidence type="ECO:0000256" key="1">
    <source>
        <dbReference type="ARBA" id="ARBA00024353"/>
    </source>
</evidence>
<protein>
    <recommendedName>
        <fullName evidence="2">Anti-sigma-W factor RsiW</fullName>
    </recommendedName>
</protein>
<keyword evidence="4" id="KW-0812">Transmembrane</keyword>
<dbReference type="AlphaFoldDB" id="A0A7G6E816"/>
<evidence type="ECO:0000313" key="7">
    <source>
        <dbReference type="EMBL" id="QNB48220.1"/>
    </source>
</evidence>
<accession>A0A7G6E816</accession>
<dbReference type="InterPro" id="IPR027383">
    <property type="entry name" value="Znf_put"/>
</dbReference>
<evidence type="ECO:0000259" key="6">
    <source>
        <dbReference type="Pfam" id="PF14257"/>
    </source>
</evidence>
<feature type="domain" description="Putative zinc-finger" evidence="5">
    <location>
        <begin position="3"/>
        <end position="36"/>
    </location>
</feature>
<organism evidence="7 8">
    <name type="scientific">Thermanaerosceptrum fracticalcis</name>
    <dbReference type="NCBI Taxonomy" id="1712410"/>
    <lineage>
        <taxon>Bacteria</taxon>
        <taxon>Bacillati</taxon>
        <taxon>Bacillota</taxon>
        <taxon>Clostridia</taxon>
        <taxon>Eubacteriales</taxon>
        <taxon>Peptococcaceae</taxon>
        <taxon>Thermanaerosceptrum</taxon>
    </lineage>
</organism>
<dbReference type="RefSeq" id="WP_034424456.1">
    <property type="nucleotide sequence ID" value="NZ_CP045798.1"/>
</dbReference>
<evidence type="ECO:0000256" key="3">
    <source>
        <dbReference type="SAM" id="Coils"/>
    </source>
</evidence>
<dbReference type="Pfam" id="PF14257">
    <property type="entry name" value="DUF4349"/>
    <property type="match status" value="1"/>
</dbReference>
<feature type="transmembrane region" description="Helical" evidence="4">
    <location>
        <begin position="413"/>
        <end position="431"/>
    </location>
</feature>
<evidence type="ECO:0000256" key="2">
    <source>
        <dbReference type="ARBA" id="ARBA00024438"/>
    </source>
</evidence>
<keyword evidence="3" id="KW-0175">Coiled coil</keyword>
<dbReference type="Proteomes" id="UP000515847">
    <property type="component" value="Chromosome"/>
</dbReference>
<reference evidence="7 8" key="1">
    <citation type="journal article" date="2019" name="Front. Microbiol.">
        <title>Thermoanaerosceptrum fracticalcis gen. nov. sp. nov., a Novel Fumarate-Fermenting Microorganism From a Deep Fractured Carbonate Aquifer of the US Great Basin.</title>
        <authorList>
            <person name="Hamilton-Brehm S.D."/>
            <person name="Stewart L.E."/>
            <person name="Zavarin M."/>
            <person name="Caldwell M."/>
            <person name="Lawson P.A."/>
            <person name="Onstott T.C."/>
            <person name="Grzymski J."/>
            <person name="Neveux I."/>
            <person name="Lollar B.S."/>
            <person name="Russell C.E."/>
            <person name="Moser D.P."/>
        </authorList>
    </citation>
    <scope>NUCLEOTIDE SEQUENCE [LARGE SCALE GENOMIC DNA]</scope>
    <source>
        <strain evidence="7 8">DRI-13</strain>
    </source>
</reference>